<keyword evidence="11" id="KW-0521">NADP</keyword>
<evidence type="ECO:0000256" key="18">
    <source>
        <dbReference type="ARBA" id="ARBA00049513"/>
    </source>
</evidence>
<dbReference type="InterPro" id="IPR035587">
    <property type="entry name" value="DUS-like_FMN-bd"/>
</dbReference>
<dbReference type="CDD" id="cd02801">
    <property type="entry name" value="DUS_like_FMN"/>
    <property type="match status" value="1"/>
</dbReference>
<evidence type="ECO:0000256" key="1">
    <source>
        <dbReference type="ARBA" id="ARBA00001917"/>
    </source>
</evidence>
<keyword evidence="8" id="KW-0677">Repeat</keyword>
<evidence type="ECO:0000256" key="14">
    <source>
        <dbReference type="ARBA" id="ARBA00045934"/>
    </source>
</evidence>
<evidence type="ECO:0000259" key="22">
    <source>
        <dbReference type="PROSITE" id="PS50103"/>
    </source>
</evidence>
<evidence type="ECO:0000256" key="6">
    <source>
        <dbReference type="ARBA" id="ARBA00022694"/>
    </source>
</evidence>
<reference evidence="23 24" key="1">
    <citation type="submission" date="2024-09" db="EMBL/GenBank/DDBJ databases">
        <title>Chromosome-scale assembly of Riccia fluitans.</title>
        <authorList>
            <person name="Paukszto L."/>
            <person name="Sawicki J."/>
            <person name="Karawczyk K."/>
            <person name="Piernik-Szablinska J."/>
            <person name="Szczecinska M."/>
            <person name="Mazdziarz M."/>
        </authorList>
    </citation>
    <scope>NUCLEOTIDE SEQUENCE [LARGE SCALE GENOMIC DNA]</scope>
    <source>
        <strain evidence="23">Rf_01</strain>
        <tissue evidence="23">Aerial parts of the thallus</tissue>
    </source>
</reference>
<keyword evidence="5" id="KW-0507">mRNA processing</keyword>
<evidence type="ECO:0000256" key="15">
    <source>
        <dbReference type="ARBA" id="ARBA00048266"/>
    </source>
</evidence>
<evidence type="ECO:0000256" key="2">
    <source>
        <dbReference type="ARBA" id="ARBA00012376"/>
    </source>
</evidence>
<keyword evidence="13" id="KW-0520">NAD</keyword>
<evidence type="ECO:0000256" key="17">
    <source>
        <dbReference type="ARBA" id="ARBA00049447"/>
    </source>
</evidence>
<dbReference type="InterPro" id="IPR018517">
    <property type="entry name" value="tRNA_hU_synthase_CS"/>
</dbReference>
<evidence type="ECO:0000256" key="4">
    <source>
        <dbReference type="ARBA" id="ARBA00022643"/>
    </source>
</evidence>
<keyword evidence="3 20" id="KW-0285">Flavoprotein</keyword>
<comment type="function">
    <text evidence="14">Catalyzes the synthesis of dihydrouridine, a modified base found in the D-loop of most tRNAs. Specifically modifies U47 in cytoplasmic tRNAs. Catalyzes the synthesis of dihydrouridine in some mRNAs, thereby affecting their translation.</text>
</comment>
<evidence type="ECO:0000256" key="10">
    <source>
        <dbReference type="ARBA" id="ARBA00022833"/>
    </source>
</evidence>
<evidence type="ECO:0000256" key="3">
    <source>
        <dbReference type="ARBA" id="ARBA00022630"/>
    </source>
</evidence>
<evidence type="ECO:0000256" key="7">
    <source>
        <dbReference type="ARBA" id="ARBA00022723"/>
    </source>
</evidence>
<organism evidence="23 24">
    <name type="scientific">Riccia fluitans</name>
    <dbReference type="NCBI Taxonomy" id="41844"/>
    <lineage>
        <taxon>Eukaryota</taxon>
        <taxon>Viridiplantae</taxon>
        <taxon>Streptophyta</taxon>
        <taxon>Embryophyta</taxon>
        <taxon>Marchantiophyta</taxon>
        <taxon>Marchantiopsida</taxon>
        <taxon>Marchantiidae</taxon>
        <taxon>Marchantiales</taxon>
        <taxon>Ricciaceae</taxon>
        <taxon>Riccia</taxon>
    </lineage>
</organism>
<comment type="caution">
    <text evidence="23">The sequence shown here is derived from an EMBL/GenBank/DDBJ whole genome shotgun (WGS) entry which is preliminary data.</text>
</comment>
<evidence type="ECO:0000256" key="21">
    <source>
        <dbReference type="SAM" id="MobiDB-lite"/>
    </source>
</evidence>
<dbReference type="EMBL" id="JBHFFA010000003">
    <property type="protein sequence ID" value="KAL2632793.1"/>
    <property type="molecule type" value="Genomic_DNA"/>
</dbReference>
<dbReference type="SUPFAM" id="SSF51395">
    <property type="entry name" value="FMN-linked oxidoreductases"/>
    <property type="match status" value="1"/>
</dbReference>
<keyword evidence="12 20" id="KW-0560">Oxidoreductase</keyword>
<protein>
    <recommendedName>
        <fullName evidence="2 20">tRNA-dihydrouridine(47) synthase [NAD(P)(+)]</fullName>
        <ecNumber evidence="20">1.3.1.-</ecNumber>
    </recommendedName>
    <alternativeName>
        <fullName evidence="20">tRNA-dihydrouridine synthase 3</fullName>
    </alternativeName>
</protein>
<comment type="catalytic activity">
    <reaction evidence="18">
        <text>5,6-dihydrouridine(47) in tRNA + NADP(+) = uridine(47) in tRNA + NADPH + H(+)</text>
        <dbReference type="Rhea" id="RHEA:53360"/>
        <dbReference type="Rhea" id="RHEA-COMP:13539"/>
        <dbReference type="Rhea" id="RHEA-COMP:13540"/>
        <dbReference type="ChEBI" id="CHEBI:15378"/>
        <dbReference type="ChEBI" id="CHEBI:57783"/>
        <dbReference type="ChEBI" id="CHEBI:58349"/>
        <dbReference type="ChEBI" id="CHEBI:65315"/>
        <dbReference type="ChEBI" id="CHEBI:74443"/>
        <dbReference type="EC" id="1.3.1.89"/>
    </reaction>
    <physiologicalReaction direction="right-to-left" evidence="18">
        <dbReference type="Rhea" id="RHEA:53362"/>
    </physiologicalReaction>
</comment>
<feature type="domain" description="C3H1-type" evidence="22">
    <location>
        <begin position="111"/>
        <end position="142"/>
    </location>
</feature>
<keyword evidence="7 19" id="KW-0479">Metal-binding</keyword>
<dbReference type="Pfam" id="PF01207">
    <property type="entry name" value="Dus"/>
    <property type="match status" value="1"/>
</dbReference>
<evidence type="ECO:0000256" key="5">
    <source>
        <dbReference type="ARBA" id="ARBA00022664"/>
    </source>
</evidence>
<keyword evidence="9 19" id="KW-0863">Zinc-finger</keyword>
<evidence type="ECO:0000256" key="11">
    <source>
        <dbReference type="ARBA" id="ARBA00022857"/>
    </source>
</evidence>
<keyword evidence="10 19" id="KW-0862">Zinc</keyword>
<comment type="similarity">
    <text evidence="20">Belongs to the dus family. Dus3 subfamily.</text>
</comment>
<evidence type="ECO:0000256" key="13">
    <source>
        <dbReference type="ARBA" id="ARBA00023027"/>
    </source>
</evidence>
<dbReference type="Gene3D" id="3.20.20.70">
    <property type="entry name" value="Aldolase class I"/>
    <property type="match status" value="1"/>
</dbReference>
<proteinExistence type="inferred from homology"/>
<feature type="zinc finger region" description="C3H1-type" evidence="19">
    <location>
        <begin position="111"/>
        <end position="142"/>
    </location>
</feature>
<dbReference type="FunFam" id="3.20.20.70:FF:000067">
    <property type="entry name" value="tRNA-dihydrouridine(47) synthase [NAD(P)(+)]"/>
    <property type="match status" value="1"/>
</dbReference>
<dbReference type="InterPro" id="IPR000571">
    <property type="entry name" value="Znf_CCCH"/>
</dbReference>
<dbReference type="Proteomes" id="UP001605036">
    <property type="component" value="Unassembled WGS sequence"/>
</dbReference>
<dbReference type="PANTHER" id="PTHR45846:SF1">
    <property type="entry name" value="TRNA-DIHYDROURIDINE(47) SYNTHASE [NAD(P)(+)]-LIKE"/>
    <property type="match status" value="1"/>
</dbReference>
<comment type="catalytic activity">
    <reaction evidence="16">
        <text>a 5,6-dihydrouridine in mRNA + NAD(+) = a uridine in mRNA + NADH + H(+)</text>
        <dbReference type="Rhea" id="RHEA:69851"/>
        <dbReference type="Rhea" id="RHEA-COMP:14658"/>
        <dbReference type="Rhea" id="RHEA-COMP:17789"/>
        <dbReference type="ChEBI" id="CHEBI:15378"/>
        <dbReference type="ChEBI" id="CHEBI:57540"/>
        <dbReference type="ChEBI" id="CHEBI:57945"/>
        <dbReference type="ChEBI" id="CHEBI:65315"/>
        <dbReference type="ChEBI" id="CHEBI:74443"/>
    </reaction>
    <physiologicalReaction direction="right-to-left" evidence="16">
        <dbReference type="Rhea" id="RHEA:69853"/>
    </physiologicalReaction>
</comment>
<keyword evidence="4 20" id="KW-0288">FMN</keyword>
<dbReference type="PROSITE" id="PS01136">
    <property type="entry name" value="UPF0034"/>
    <property type="match status" value="1"/>
</dbReference>
<dbReference type="AlphaFoldDB" id="A0ABD1YPT4"/>
<evidence type="ECO:0000313" key="23">
    <source>
        <dbReference type="EMBL" id="KAL2632793.1"/>
    </source>
</evidence>
<comment type="catalytic activity">
    <reaction evidence="17">
        <text>a 5,6-dihydrouridine in mRNA + NADP(+) = a uridine in mRNA + NADPH + H(+)</text>
        <dbReference type="Rhea" id="RHEA:69855"/>
        <dbReference type="Rhea" id="RHEA-COMP:14658"/>
        <dbReference type="Rhea" id="RHEA-COMP:17789"/>
        <dbReference type="ChEBI" id="CHEBI:15378"/>
        <dbReference type="ChEBI" id="CHEBI:57783"/>
        <dbReference type="ChEBI" id="CHEBI:58349"/>
        <dbReference type="ChEBI" id="CHEBI:65315"/>
        <dbReference type="ChEBI" id="CHEBI:74443"/>
    </reaction>
    <physiologicalReaction direction="right-to-left" evidence="17">
        <dbReference type="Rhea" id="RHEA:69857"/>
    </physiologicalReaction>
</comment>
<accession>A0ABD1YPT4</accession>
<dbReference type="GO" id="GO:0006397">
    <property type="term" value="P:mRNA processing"/>
    <property type="evidence" value="ECO:0007669"/>
    <property type="project" value="UniProtKB-KW"/>
</dbReference>
<evidence type="ECO:0000256" key="16">
    <source>
        <dbReference type="ARBA" id="ARBA00048342"/>
    </source>
</evidence>
<gene>
    <name evidence="23" type="ORF">R1flu_004272</name>
</gene>
<keyword evidence="24" id="KW-1185">Reference proteome</keyword>
<evidence type="ECO:0000256" key="20">
    <source>
        <dbReference type="RuleBase" id="RU291113"/>
    </source>
</evidence>
<comment type="catalytic activity">
    <reaction evidence="15">
        <text>5,6-dihydrouridine(47) in tRNA + NAD(+) = uridine(47) in tRNA + NADH + H(+)</text>
        <dbReference type="Rhea" id="RHEA:53364"/>
        <dbReference type="Rhea" id="RHEA-COMP:13539"/>
        <dbReference type="Rhea" id="RHEA-COMP:13540"/>
        <dbReference type="ChEBI" id="CHEBI:15378"/>
        <dbReference type="ChEBI" id="CHEBI:57540"/>
        <dbReference type="ChEBI" id="CHEBI:57945"/>
        <dbReference type="ChEBI" id="CHEBI:65315"/>
        <dbReference type="ChEBI" id="CHEBI:74443"/>
        <dbReference type="EC" id="1.3.1.89"/>
    </reaction>
    <physiologicalReaction direction="right-to-left" evidence="15">
        <dbReference type="Rhea" id="RHEA:53366"/>
    </physiologicalReaction>
</comment>
<dbReference type="EC" id="1.3.1.-" evidence="20"/>
<dbReference type="PROSITE" id="PS50103">
    <property type="entry name" value="ZF_C3H1"/>
    <property type="match status" value="1"/>
</dbReference>
<dbReference type="InterPro" id="IPR013785">
    <property type="entry name" value="Aldolase_TIM"/>
</dbReference>
<dbReference type="GO" id="GO:0008270">
    <property type="term" value="F:zinc ion binding"/>
    <property type="evidence" value="ECO:0007669"/>
    <property type="project" value="UniProtKB-KW"/>
</dbReference>
<evidence type="ECO:0000256" key="9">
    <source>
        <dbReference type="ARBA" id="ARBA00022771"/>
    </source>
</evidence>
<dbReference type="GO" id="GO:0050660">
    <property type="term" value="F:flavin adenine dinucleotide binding"/>
    <property type="evidence" value="ECO:0007669"/>
    <property type="project" value="UniProtKB-UniRule"/>
</dbReference>
<comment type="cofactor">
    <cofactor evidence="1 20">
        <name>FMN</name>
        <dbReference type="ChEBI" id="CHEBI:58210"/>
    </cofactor>
</comment>
<evidence type="ECO:0000313" key="24">
    <source>
        <dbReference type="Proteomes" id="UP001605036"/>
    </source>
</evidence>
<feature type="region of interest" description="Disordered" evidence="21">
    <location>
        <begin position="287"/>
        <end position="331"/>
    </location>
</feature>
<evidence type="ECO:0000256" key="19">
    <source>
        <dbReference type="PROSITE-ProRule" id="PRU00723"/>
    </source>
</evidence>
<evidence type="ECO:0000256" key="12">
    <source>
        <dbReference type="ARBA" id="ARBA00023002"/>
    </source>
</evidence>
<sequence>MDAYNGVDVDSVLDFGRETTLTSAAEDMEAKKAEADGTGDVEMMDANVNQEVSLTVEELVAKARAPIKKEFLVAAGVRVVSSHGGVTAGPDRGGPPLSKRQMKKSRHQAKKSAKSICAVVAKTRDPRKCPYGDKCQFNHNVEVYMEQKPPDLPGNCPSLEIGEPCSYSITCRFAGTHKNVAEVESSKEKPSNVPTNERNILRKDLQKLLWKNKGHYPRADAQLRAMGLLGKAFKLNSAHDEEMKEPTVEGTIPMTVDAAANCDLESVPDHREDGNSTLQQVNVTLLPASTASSHPSKRPKTSTNDHSAAEVTASDSKSSLPVGHEPTTGSVINVTNSAADAGGAATTEDLVSDQLIRDKETVKKTSADKVNWRTLYFEAKLPPREKKLIDFRDKLYLAPLTTVGNLPFRRVCRTLGADITCGEMAMCRNLLQGAASEWALLRRHSSEDIFGVQICGGFPDHVARTAEMIERECEVDFIDVNIGCPIDLVVNSGAGSCLLTKPQRLEQIVRATAGVMETPLTLKLRMGYYEGRNCAHCFIPDLYDWGVSAVTVHGRTRQQRYSKVANWDYVYQCAETAPEKLQVIGNGDIMAYTDWHDHLRTSGCKLTTCMIARGALMKPWLFTEIKEARHWDISSGERLNILRQYVNAGLAHWGSDDKGVEVTRKFLLEWLSYMHRYIPVGLLEVVPQRLNWRPPSYFGRNDLESLMASESAVDWIKISEMLLGPVPPHFVFQPKHKSNAYDRAENG</sequence>
<dbReference type="Pfam" id="PF25585">
    <property type="entry name" value="zf-CCCH_DUS3L"/>
    <property type="match status" value="1"/>
</dbReference>
<dbReference type="PANTHER" id="PTHR45846">
    <property type="entry name" value="TRNA-DIHYDROURIDINE(47) SYNTHASE [NAD(P)(+)]-LIKE"/>
    <property type="match status" value="1"/>
</dbReference>
<evidence type="ECO:0000256" key="8">
    <source>
        <dbReference type="ARBA" id="ARBA00022737"/>
    </source>
</evidence>
<keyword evidence="6 20" id="KW-0819">tRNA processing</keyword>
<name>A0ABD1YPT4_9MARC</name>
<dbReference type="GO" id="GO:0102265">
    <property type="term" value="F:tRNA-dihydrouridine47 synthase activity"/>
    <property type="evidence" value="ECO:0007669"/>
    <property type="project" value="UniProtKB-EC"/>
</dbReference>